<feature type="compositionally biased region" description="Low complexity" evidence="1">
    <location>
        <begin position="1"/>
        <end position="14"/>
    </location>
</feature>
<dbReference type="EMBL" id="JANUGX010000007">
    <property type="protein sequence ID" value="MCS0589240.1"/>
    <property type="molecule type" value="Genomic_DNA"/>
</dbReference>
<reference evidence="2 3" key="1">
    <citation type="submission" date="2022-08" db="EMBL/GenBank/DDBJ databases">
        <title>Reclassification of Massilia species as members of the genera Telluria, Duganella, Pseudoduganella, Mokoshia gen. nov. and Zemynaea gen. nov. using orthogonal and non-orthogonal genome-based approaches.</title>
        <authorList>
            <person name="Bowman J.P."/>
        </authorList>
    </citation>
    <scope>NUCLEOTIDE SEQUENCE [LARGE SCALE GENOMIC DNA]</scope>
    <source>
        <strain evidence="2 3">LMG 28164</strain>
    </source>
</reference>
<dbReference type="RefSeq" id="WP_258845006.1">
    <property type="nucleotide sequence ID" value="NZ_JANUGX010000007.1"/>
</dbReference>
<keyword evidence="3" id="KW-1185">Reference proteome</keyword>
<feature type="region of interest" description="Disordered" evidence="1">
    <location>
        <begin position="1"/>
        <end position="99"/>
    </location>
</feature>
<evidence type="ECO:0000256" key="1">
    <source>
        <dbReference type="SAM" id="MobiDB-lite"/>
    </source>
</evidence>
<dbReference type="Proteomes" id="UP001205560">
    <property type="component" value="Unassembled WGS sequence"/>
</dbReference>
<proteinExistence type="predicted"/>
<sequence>MANQQNQQGQQNQQRATPAEEQNGRSEDLLPAGSADNTDNSAADGRFEVAEEVNLDQQSDSTRRVGQAPKGIASDALADSLKPEKLKGDDGQDAQGGDA</sequence>
<evidence type="ECO:0000313" key="2">
    <source>
        <dbReference type="EMBL" id="MCS0589240.1"/>
    </source>
</evidence>
<feature type="compositionally biased region" description="Basic and acidic residues" evidence="1">
    <location>
        <begin position="81"/>
        <end position="90"/>
    </location>
</feature>
<organism evidence="2 3">
    <name type="scientific">Massilia norwichensis</name>
    <dbReference type="NCBI Taxonomy" id="1442366"/>
    <lineage>
        <taxon>Bacteria</taxon>
        <taxon>Pseudomonadati</taxon>
        <taxon>Pseudomonadota</taxon>
        <taxon>Betaproteobacteria</taxon>
        <taxon>Burkholderiales</taxon>
        <taxon>Oxalobacteraceae</taxon>
        <taxon>Telluria group</taxon>
        <taxon>Massilia</taxon>
    </lineage>
</organism>
<gene>
    <name evidence="2" type="ORF">NX782_08470</name>
</gene>
<comment type="caution">
    <text evidence="2">The sequence shown here is derived from an EMBL/GenBank/DDBJ whole genome shotgun (WGS) entry which is preliminary data.</text>
</comment>
<protein>
    <submittedName>
        <fullName evidence="2">Uncharacterized protein</fullName>
    </submittedName>
</protein>
<name>A0ABT2A573_9BURK</name>
<evidence type="ECO:0000313" key="3">
    <source>
        <dbReference type="Proteomes" id="UP001205560"/>
    </source>
</evidence>
<accession>A0ABT2A573</accession>